<dbReference type="Pfam" id="PF13432">
    <property type="entry name" value="TPR_16"/>
    <property type="match status" value="3"/>
</dbReference>
<dbReference type="PROSITE" id="PS50005">
    <property type="entry name" value="TPR"/>
    <property type="match status" value="1"/>
</dbReference>
<feature type="chain" id="PRO_5007486847" evidence="2">
    <location>
        <begin position="25"/>
        <end position="481"/>
    </location>
</feature>
<evidence type="ECO:0000313" key="3">
    <source>
        <dbReference type="EMBL" id="KXT43285.1"/>
    </source>
</evidence>
<evidence type="ECO:0000256" key="2">
    <source>
        <dbReference type="SAM" id="SignalP"/>
    </source>
</evidence>
<dbReference type="RefSeq" id="WP_034755138.1">
    <property type="nucleotide sequence ID" value="NZ_KQ968736.1"/>
</dbReference>
<proteinExistence type="predicted"/>
<accession>A0A139KVV2</accession>
<dbReference type="EMBL" id="LTDF01000157">
    <property type="protein sequence ID" value="KXT43285.1"/>
    <property type="molecule type" value="Genomic_DNA"/>
</dbReference>
<dbReference type="SMART" id="SM00028">
    <property type="entry name" value="TPR"/>
    <property type="match status" value="5"/>
</dbReference>
<reference evidence="3 4" key="1">
    <citation type="submission" date="2016-02" db="EMBL/GenBank/DDBJ databases">
        <authorList>
            <person name="Wen L."/>
            <person name="He K."/>
            <person name="Yang H."/>
        </authorList>
    </citation>
    <scope>NUCLEOTIDE SEQUENCE [LARGE SCALE GENOMIC DNA]</scope>
    <source>
        <strain evidence="3 4">KLE1704</strain>
    </source>
</reference>
<dbReference type="Proteomes" id="UP000070319">
    <property type="component" value="Unassembled WGS sequence"/>
</dbReference>
<dbReference type="PANTHER" id="PTHR12558">
    <property type="entry name" value="CELL DIVISION CYCLE 16,23,27"/>
    <property type="match status" value="1"/>
</dbReference>
<name>A0A139KVV2_9BACE</name>
<comment type="caution">
    <text evidence="3">The sequence shown here is derived from an EMBL/GenBank/DDBJ whole genome shotgun (WGS) entry which is preliminary data.</text>
</comment>
<evidence type="ECO:0000256" key="1">
    <source>
        <dbReference type="PROSITE-ProRule" id="PRU00339"/>
    </source>
</evidence>
<dbReference type="AlphaFoldDB" id="A0A139KVV2"/>
<dbReference type="InterPro" id="IPR011990">
    <property type="entry name" value="TPR-like_helical_dom_sf"/>
</dbReference>
<dbReference type="Gene3D" id="1.25.40.10">
    <property type="entry name" value="Tetratricopeptide repeat domain"/>
    <property type="match status" value="2"/>
</dbReference>
<sequence>MSAIMKTMLVLSMGALLLAGTLSAQTPVPEWQAGVDKVKNLIQSNPAQASEEAGELLKGKNKKNVDLVTSVAHVYLDAGKITEAQEYLAMAKKANNKDPKVSVLEGDIALAQKNIGQACQLYEQAIYFDPNCKEAYLKYAQAYKSASPTQAIEKLEQLKAVDPNCLEADRELAEVYYSGNRFGKAAEMYAKFIDTPLATEDDMLKYAFALFLNHDFEKSLQVAQKGLQKNARHAAFNRLVMYNNTDLKRYEDAEKAADAFFNASDRADYSYLDYRYYGALLSALKKYDKAIIEYGKALDKDDTQVDLWREISDAHEMNNNYAEAIAAYRKYYDALAKEKKTPETLFQLGRLYYGQGTSSDSLAVQPADRKLALQSADSVFTLVSEQAPDSYLGEMWRARTNSAMDPETTDGLAKPYYEKVMDMLLSKNEPKYNSALIECYSYLGYYYLLKSDYPTSKEFWNKILAIDPTNATAKKALEGIK</sequence>
<protein>
    <submittedName>
        <fullName evidence="3">Tetratricopeptide repeat protein</fullName>
    </submittedName>
</protein>
<keyword evidence="1" id="KW-0802">TPR repeat</keyword>
<feature type="signal peptide" evidence="2">
    <location>
        <begin position="1"/>
        <end position="24"/>
    </location>
</feature>
<dbReference type="PATRIC" id="fig|329854.7.peg.4342"/>
<organism evidence="3">
    <name type="scientific">Bacteroides intestinalis</name>
    <dbReference type="NCBI Taxonomy" id="329854"/>
    <lineage>
        <taxon>Bacteria</taxon>
        <taxon>Pseudomonadati</taxon>
        <taxon>Bacteroidota</taxon>
        <taxon>Bacteroidia</taxon>
        <taxon>Bacteroidales</taxon>
        <taxon>Bacteroidaceae</taxon>
        <taxon>Bacteroides</taxon>
    </lineage>
</organism>
<evidence type="ECO:0000313" key="4">
    <source>
        <dbReference type="Proteomes" id="UP000070319"/>
    </source>
</evidence>
<dbReference type="GO" id="GO:0051301">
    <property type="term" value="P:cell division"/>
    <property type="evidence" value="ECO:0007669"/>
    <property type="project" value="TreeGrafter"/>
</dbReference>
<feature type="repeat" description="TPR" evidence="1">
    <location>
        <begin position="437"/>
        <end position="470"/>
    </location>
</feature>
<dbReference type="InterPro" id="IPR019734">
    <property type="entry name" value="TPR_rpt"/>
</dbReference>
<dbReference type="PANTHER" id="PTHR12558:SF44">
    <property type="entry name" value="TETRATRICOPEPTIDE REPEAT-CONTAINING PROTEIN"/>
    <property type="match status" value="1"/>
</dbReference>
<dbReference type="SUPFAM" id="SSF48452">
    <property type="entry name" value="TPR-like"/>
    <property type="match status" value="1"/>
</dbReference>
<keyword evidence="2" id="KW-0732">Signal</keyword>
<gene>
    <name evidence="3" type="ORF">HMPREF2531_04269</name>
</gene>